<dbReference type="EMBL" id="CM055108">
    <property type="protein sequence ID" value="KAJ7525798.1"/>
    <property type="molecule type" value="Genomic_DNA"/>
</dbReference>
<proteinExistence type="predicted"/>
<dbReference type="Proteomes" id="UP001162992">
    <property type="component" value="Chromosome 17"/>
</dbReference>
<evidence type="ECO:0000313" key="1">
    <source>
        <dbReference type="EMBL" id="KAJ7525798.1"/>
    </source>
</evidence>
<sequence>MSAAAAGAVVPRRLQGKVAVITASTQGIGYGIALRLGTEGASVVISSRKQKNVDEALGRLKALGIDAIGLPCHVSIAEQRKRLIQTTVHPPWQSQPHHWLLVKRSLKHSPTFLHSWMVTAMMPCLPVCPSHRDLWDKTEKYGQIDILVSNAASNPSMDPIRNMSEAALDKLWEVNVKDGVLIVQEAAPHLSEGSSIVFISSARAYNLQEGIAMYGVTKTALLALTKGLAAELAPKVRVNCVAPGFVPTHFASFFIEDDSMRKEIESHVLLKRLGTTEDMAAAVAYLVSDDASYITGETIVVAGGMPSRL</sequence>
<reference evidence="2" key="1">
    <citation type="journal article" date="2024" name="Proc. Natl. Acad. Sci. U.S.A.">
        <title>Extraordinary preservation of gene collinearity over three hundred million years revealed in homosporous lycophytes.</title>
        <authorList>
            <person name="Li C."/>
            <person name="Wickell D."/>
            <person name="Kuo L.Y."/>
            <person name="Chen X."/>
            <person name="Nie B."/>
            <person name="Liao X."/>
            <person name="Peng D."/>
            <person name="Ji J."/>
            <person name="Jenkins J."/>
            <person name="Williams M."/>
            <person name="Shu S."/>
            <person name="Plott C."/>
            <person name="Barry K."/>
            <person name="Rajasekar S."/>
            <person name="Grimwood J."/>
            <person name="Han X."/>
            <person name="Sun S."/>
            <person name="Hou Z."/>
            <person name="He W."/>
            <person name="Dai G."/>
            <person name="Sun C."/>
            <person name="Schmutz J."/>
            <person name="Leebens-Mack J.H."/>
            <person name="Li F.W."/>
            <person name="Wang L."/>
        </authorList>
    </citation>
    <scope>NUCLEOTIDE SEQUENCE [LARGE SCALE GENOMIC DNA]</scope>
    <source>
        <strain evidence="2">cv. PW_Plant_1</strain>
    </source>
</reference>
<protein>
    <submittedName>
        <fullName evidence="1">Uncharacterized protein</fullName>
    </submittedName>
</protein>
<gene>
    <name evidence="1" type="ORF">O6H91_17G067200</name>
</gene>
<accession>A0ACC2B7Q1</accession>
<organism evidence="1 2">
    <name type="scientific">Diphasiastrum complanatum</name>
    <name type="common">Issler's clubmoss</name>
    <name type="synonym">Lycopodium complanatum</name>
    <dbReference type="NCBI Taxonomy" id="34168"/>
    <lineage>
        <taxon>Eukaryota</taxon>
        <taxon>Viridiplantae</taxon>
        <taxon>Streptophyta</taxon>
        <taxon>Embryophyta</taxon>
        <taxon>Tracheophyta</taxon>
        <taxon>Lycopodiopsida</taxon>
        <taxon>Lycopodiales</taxon>
        <taxon>Lycopodiaceae</taxon>
        <taxon>Lycopodioideae</taxon>
        <taxon>Diphasiastrum</taxon>
    </lineage>
</organism>
<evidence type="ECO:0000313" key="2">
    <source>
        <dbReference type="Proteomes" id="UP001162992"/>
    </source>
</evidence>
<keyword evidence="2" id="KW-1185">Reference proteome</keyword>
<comment type="caution">
    <text evidence="1">The sequence shown here is derived from an EMBL/GenBank/DDBJ whole genome shotgun (WGS) entry which is preliminary data.</text>
</comment>
<name>A0ACC2B7Q1_DIPCM</name>